<dbReference type="EMBL" id="BAAANS010000099">
    <property type="protein sequence ID" value="GAA2124228.1"/>
    <property type="molecule type" value="Genomic_DNA"/>
</dbReference>
<gene>
    <name evidence="2" type="primary">ybcL</name>
    <name evidence="2" type="ORF">GCM10009759_75790</name>
</gene>
<sequence length="175" mass="18053">MRGEAKEFGRVSVSSGIPADAKRFTVSSPDLVNGSFPQANWANAFGCDGGNQPLRLEWRGAPAGTRSFAVTMFDPDAPTGSGFWHWLVWGVPAGATGLGKTLPAGAVAGADDAGVQGYLGPCPPVGDRPHHYRITVYALDTPSLAQPATTPAAVTAFGMSGHVIGYAQTTVLAAR</sequence>
<accession>A0ABP5JZE8</accession>
<evidence type="ECO:0000313" key="3">
    <source>
        <dbReference type="Proteomes" id="UP001500897"/>
    </source>
</evidence>
<name>A0ABP5JZE8_9ACTN</name>
<reference evidence="3" key="1">
    <citation type="journal article" date="2019" name="Int. J. Syst. Evol. Microbiol.">
        <title>The Global Catalogue of Microorganisms (GCM) 10K type strain sequencing project: providing services to taxonomists for standard genome sequencing and annotation.</title>
        <authorList>
            <consortium name="The Broad Institute Genomics Platform"/>
            <consortium name="The Broad Institute Genome Sequencing Center for Infectious Disease"/>
            <person name="Wu L."/>
            <person name="Ma J."/>
        </authorList>
    </citation>
    <scope>NUCLEOTIDE SEQUENCE [LARGE SCALE GENOMIC DNA]</scope>
    <source>
        <strain evidence="3">JCM 14559</strain>
    </source>
</reference>
<dbReference type="Proteomes" id="UP001500897">
    <property type="component" value="Unassembled WGS sequence"/>
</dbReference>
<dbReference type="InterPro" id="IPR008914">
    <property type="entry name" value="PEBP"/>
</dbReference>
<dbReference type="Gene3D" id="3.90.280.10">
    <property type="entry name" value="PEBP-like"/>
    <property type="match status" value="1"/>
</dbReference>
<evidence type="ECO:0000313" key="2">
    <source>
        <dbReference type="EMBL" id="GAA2124228.1"/>
    </source>
</evidence>
<keyword evidence="3" id="KW-1185">Reference proteome</keyword>
<organism evidence="2 3">
    <name type="scientific">Kitasatospora saccharophila</name>
    <dbReference type="NCBI Taxonomy" id="407973"/>
    <lineage>
        <taxon>Bacteria</taxon>
        <taxon>Bacillati</taxon>
        <taxon>Actinomycetota</taxon>
        <taxon>Actinomycetes</taxon>
        <taxon>Kitasatosporales</taxon>
        <taxon>Streptomycetaceae</taxon>
        <taxon>Kitasatospora</taxon>
    </lineage>
</organism>
<dbReference type="GO" id="GO:0004860">
    <property type="term" value="F:protein kinase inhibitor activity"/>
    <property type="evidence" value="ECO:0007669"/>
    <property type="project" value="UniProtKB-KW"/>
</dbReference>
<protein>
    <submittedName>
        <fullName evidence="2">Raf kinase inhibitor-like protein YbcL</fullName>
    </submittedName>
</protein>
<comment type="caution">
    <text evidence="2">The sequence shown here is derived from an EMBL/GenBank/DDBJ whole genome shotgun (WGS) entry which is preliminary data.</text>
</comment>
<dbReference type="Pfam" id="PF01161">
    <property type="entry name" value="PBP"/>
    <property type="match status" value="1"/>
</dbReference>
<dbReference type="PANTHER" id="PTHR30289">
    <property type="entry name" value="UNCHARACTERIZED PROTEIN YBCL-RELATED"/>
    <property type="match status" value="1"/>
</dbReference>
<dbReference type="CDD" id="cd00865">
    <property type="entry name" value="PEBP_bact_arch"/>
    <property type="match status" value="1"/>
</dbReference>
<evidence type="ECO:0000256" key="1">
    <source>
        <dbReference type="ARBA" id="ARBA00007120"/>
    </source>
</evidence>
<dbReference type="NCBIfam" id="TIGR00481">
    <property type="entry name" value="YbhB/YbcL family Raf kinase inhibitor-like protein"/>
    <property type="match status" value="1"/>
</dbReference>
<dbReference type="PANTHER" id="PTHR30289:SF1">
    <property type="entry name" value="PEBP (PHOSPHATIDYLETHANOLAMINE-BINDING PROTEIN) FAMILY PROTEIN"/>
    <property type="match status" value="1"/>
</dbReference>
<dbReference type="InterPro" id="IPR036610">
    <property type="entry name" value="PEBP-like_sf"/>
</dbReference>
<dbReference type="InterPro" id="IPR005247">
    <property type="entry name" value="YbhB_YbcL/LppC-like"/>
</dbReference>
<dbReference type="SUPFAM" id="SSF49777">
    <property type="entry name" value="PEBP-like"/>
    <property type="match status" value="1"/>
</dbReference>
<proteinExistence type="inferred from homology"/>
<comment type="similarity">
    <text evidence="1">Belongs to the UPF0098 family.</text>
</comment>
<keyword evidence="2" id="KW-0649">Protein kinase inhibitor</keyword>